<dbReference type="InterPro" id="IPR018865">
    <property type="entry name" value="STK19-like"/>
</dbReference>
<comment type="similarity">
    <text evidence="1">Belongs to the STK19 family.</text>
</comment>
<reference evidence="3 4" key="1">
    <citation type="journal article" date="2023" name="G3 (Bethesda)">
        <title>A chromosome-level genome assembly of Zasmidium syzygii isolated from banana leaves.</title>
        <authorList>
            <person name="van Westerhoven A.C."/>
            <person name="Mehrabi R."/>
            <person name="Talebi R."/>
            <person name="Steentjes M.B.F."/>
            <person name="Corcolon B."/>
            <person name="Chong P.A."/>
            <person name="Kema G.H.J."/>
            <person name="Seidl M.F."/>
        </authorList>
    </citation>
    <scope>NUCLEOTIDE SEQUENCE [LARGE SCALE GENOMIC DNA]</scope>
    <source>
        <strain evidence="3 4">P124</strain>
    </source>
</reference>
<name>A0ABR0EGX3_ZASCE</name>
<dbReference type="Pfam" id="PF10494">
    <property type="entry name" value="Stk19"/>
    <property type="match status" value="1"/>
</dbReference>
<dbReference type="PANTHER" id="PTHR15243">
    <property type="entry name" value="SERINE/THREONINE-PROTEIN KINASE 19"/>
    <property type="match status" value="1"/>
</dbReference>
<sequence length="384" mass="41136">MPKLVNPLAKRKSATSPFSTAPRKKPGSRQNSFAEKEEAERLDDIASIPSLAQAETPRDVVGLIRHIQDSAFENIPERAAGMNSEQISGTLRFRVRLPPVVSIAHLHALSASSTDTEREIARLIAMGKLRKVTVPGRGKGGSSVGEVVVLTDDWKSRVREGVEEELADKYTALMDQYPASASIPVSSLADAEVRTLVSAGFLTNPTALSSSVGDLFARPSGIGGGEISKAGHSAAAGSMAAVGGYGAIQDSGGGGSMLATKDSRPSNLKRQREMTFSLSNMGPYLKLLTEVRLHLLALLKQLSPRYKEATKAFLKEKWNGNVPTDSISQQKRARGEWSGVLPGKTKRWRDFYGLSFEWVLAECVGSGLVELFDTGSVGVGVRAT</sequence>
<evidence type="ECO:0000313" key="4">
    <source>
        <dbReference type="Proteomes" id="UP001305779"/>
    </source>
</evidence>
<keyword evidence="4" id="KW-1185">Reference proteome</keyword>
<dbReference type="Proteomes" id="UP001305779">
    <property type="component" value="Unassembled WGS sequence"/>
</dbReference>
<evidence type="ECO:0000313" key="3">
    <source>
        <dbReference type="EMBL" id="KAK4500501.1"/>
    </source>
</evidence>
<proteinExistence type="inferred from homology"/>
<gene>
    <name evidence="3" type="ORF">PRZ48_008690</name>
</gene>
<accession>A0ABR0EGX3</accession>
<evidence type="ECO:0008006" key="5">
    <source>
        <dbReference type="Google" id="ProtNLM"/>
    </source>
</evidence>
<dbReference type="PANTHER" id="PTHR15243:SF0">
    <property type="entry name" value="SERINE_THREONINE-PROTEIN KINASE 19"/>
    <property type="match status" value="1"/>
</dbReference>
<feature type="region of interest" description="Disordered" evidence="2">
    <location>
        <begin position="1"/>
        <end position="41"/>
    </location>
</feature>
<evidence type="ECO:0000256" key="1">
    <source>
        <dbReference type="ARBA" id="ARBA00093458"/>
    </source>
</evidence>
<organism evidence="3 4">
    <name type="scientific">Zasmidium cellare</name>
    <name type="common">Wine cellar mold</name>
    <name type="synonym">Racodium cellare</name>
    <dbReference type="NCBI Taxonomy" id="395010"/>
    <lineage>
        <taxon>Eukaryota</taxon>
        <taxon>Fungi</taxon>
        <taxon>Dikarya</taxon>
        <taxon>Ascomycota</taxon>
        <taxon>Pezizomycotina</taxon>
        <taxon>Dothideomycetes</taxon>
        <taxon>Dothideomycetidae</taxon>
        <taxon>Mycosphaerellales</taxon>
        <taxon>Mycosphaerellaceae</taxon>
        <taxon>Zasmidium</taxon>
    </lineage>
</organism>
<dbReference type="EMBL" id="JAXOVC010000006">
    <property type="protein sequence ID" value="KAK4500501.1"/>
    <property type="molecule type" value="Genomic_DNA"/>
</dbReference>
<comment type="caution">
    <text evidence="3">The sequence shown here is derived from an EMBL/GenBank/DDBJ whole genome shotgun (WGS) entry which is preliminary data.</text>
</comment>
<evidence type="ECO:0000256" key="2">
    <source>
        <dbReference type="SAM" id="MobiDB-lite"/>
    </source>
</evidence>
<protein>
    <recommendedName>
        <fullName evidence="5">Serine-threonine protein kinase 19</fullName>
    </recommendedName>
</protein>